<dbReference type="CDD" id="cd12913">
    <property type="entry name" value="PDC1_MCP_like"/>
    <property type="match status" value="1"/>
</dbReference>
<reference evidence="2 3" key="1">
    <citation type="submission" date="2023-08" db="EMBL/GenBank/DDBJ databases">
        <title>Methanolobus mangrovi sp. nov. and Methanolobus sediminis sp. nov, two novel methylotrophic methanogens isolated from mangrove sediments in China.</title>
        <authorList>
            <person name="Zhou J."/>
        </authorList>
    </citation>
    <scope>NUCLEOTIDE SEQUENCE [LARGE SCALE GENOMIC DNA]</scope>
    <source>
        <strain evidence="2 3">FTZ6</strain>
    </source>
</reference>
<dbReference type="Proteomes" id="UP001182908">
    <property type="component" value="Chromosome"/>
</dbReference>
<evidence type="ECO:0008006" key="4">
    <source>
        <dbReference type="Google" id="ProtNLM"/>
    </source>
</evidence>
<dbReference type="EMBL" id="CP133592">
    <property type="protein sequence ID" value="WMW25077.1"/>
    <property type="molecule type" value="Genomic_DNA"/>
</dbReference>
<dbReference type="RefSeq" id="WP_309310885.1">
    <property type="nucleotide sequence ID" value="NZ_CP133592.1"/>
</dbReference>
<evidence type="ECO:0000313" key="3">
    <source>
        <dbReference type="Proteomes" id="UP001182908"/>
    </source>
</evidence>
<evidence type="ECO:0000256" key="1">
    <source>
        <dbReference type="SAM" id="Phobius"/>
    </source>
</evidence>
<dbReference type="AlphaFoldDB" id="A0AA51YLM6"/>
<keyword evidence="1" id="KW-0472">Membrane</keyword>
<sequence length="681" mass="77029">MLVHLISEQETSEELGLHATIKAENQAVEAADDIDQSLSIMMEVTTSIAEDLSSGEIKEDQVVQKINETLEEHPEFYGITVAYNPSVKHLMNDSGLYAPYVIREPNGLQLKQIEENYDYTQPDNKTGIRTIWYHQPMDKGPGWVEPHFGTTSKQILVVYALPFYNASVPETPAGIITGDYSLDCVRNIVGSLDLWNTGYGFIITEDGTIVSYPIEEYLGQNISDLTETDKTLEAIHKNMLIGVDNFTYSNDFTGQEFHVFFNNIPSTNWTMGVAFVEEEILQEEKIFQQHTSIKISMAFIAFVFFLSALIFHVETGSSRSLWAVAIILSILCLAGIGNIWYLNMSDKLTEENYDAKVFDRAGLEVTLNKVSNNTAASEDTIKVPTGIFLQSIEFSSSNNVAVTGYIWQKNNTEGIIPGVIFPESESTTIRTSIEKAYETEGVIGWYFETTLRQQFDNSKYPFDKENIWIRLWDKGFDDNVVLVPDLDSYDTLSPELKPGLEKDFVLGGWDIQKSYFSYRDNSYNTNFGLEDYNHQNRPELYFNVVVKRDFINPFVSYMSPLIVVALLIFADLLLISKKEGAASYYGFSSSGVLGHCAALLFVLIVAQVSLRDSLSTGGIIYLEYFYFAMYLAILAVAADSILFASKRKIKIIDYENNLIIKVLYWPVLTILLLIFTLYAFY</sequence>
<feature type="transmembrane region" description="Helical" evidence="1">
    <location>
        <begin position="582"/>
        <end position="604"/>
    </location>
</feature>
<gene>
    <name evidence="2" type="ORF">RE474_13495</name>
</gene>
<organism evidence="2 3">
    <name type="scientific">Methanolobus sediminis</name>
    <dbReference type="NCBI Taxonomy" id="3072978"/>
    <lineage>
        <taxon>Archaea</taxon>
        <taxon>Methanobacteriati</taxon>
        <taxon>Methanobacteriota</taxon>
        <taxon>Stenosarchaea group</taxon>
        <taxon>Methanomicrobia</taxon>
        <taxon>Methanosarcinales</taxon>
        <taxon>Methanosarcinaceae</taxon>
        <taxon>Methanolobus</taxon>
    </lineage>
</organism>
<dbReference type="Pfam" id="PF22673">
    <property type="entry name" value="MCP-like_PDC_1"/>
    <property type="match status" value="1"/>
</dbReference>
<dbReference type="CDD" id="cd12912">
    <property type="entry name" value="PDC2_MCP_like"/>
    <property type="match status" value="1"/>
</dbReference>
<keyword evidence="1" id="KW-0812">Transmembrane</keyword>
<dbReference type="Gene3D" id="3.30.450.20">
    <property type="entry name" value="PAS domain"/>
    <property type="match status" value="2"/>
</dbReference>
<accession>A0AA51YLM6</accession>
<keyword evidence="3" id="KW-1185">Reference proteome</keyword>
<feature type="transmembrane region" description="Helical" evidence="1">
    <location>
        <begin position="320"/>
        <end position="342"/>
    </location>
</feature>
<dbReference type="KEGG" id="mseb:RE474_13495"/>
<feature type="transmembrane region" description="Helical" evidence="1">
    <location>
        <begin position="662"/>
        <end position="680"/>
    </location>
</feature>
<feature type="transmembrane region" description="Helical" evidence="1">
    <location>
        <begin position="554"/>
        <end position="575"/>
    </location>
</feature>
<feature type="transmembrane region" description="Helical" evidence="1">
    <location>
        <begin position="295"/>
        <end position="313"/>
    </location>
</feature>
<dbReference type="GeneID" id="84233750"/>
<evidence type="ECO:0000313" key="2">
    <source>
        <dbReference type="EMBL" id="WMW25077.1"/>
    </source>
</evidence>
<keyword evidence="1" id="KW-1133">Transmembrane helix</keyword>
<name>A0AA51YLM6_9EURY</name>
<protein>
    <recommendedName>
        <fullName evidence="4">Cache domain-containing protein</fullName>
    </recommendedName>
</protein>
<proteinExistence type="predicted"/>
<feature type="transmembrane region" description="Helical" evidence="1">
    <location>
        <begin position="624"/>
        <end position="642"/>
    </location>
</feature>